<dbReference type="AlphaFoldDB" id="A0A402B9N5"/>
<gene>
    <name evidence="2" type="ORF">KDA_35970</name>
</gene>
<name>A0A402B9N5_9CHLR</name>
<accession>A0A402B9N5</accession>
<proteinExistence type="predicted"/>
<evidence type="ECO:0000313" key="2">
    <source>
        <dbReference type="EMBL" id="GCE28113.1"/>
    </source>
</evidence>
<feature type="region of interest" description="Disordered" evidence="1">
    <location>
        <begin position="1"/>
        <end position="33"/>
    </location>
</feature>
<reference evidence="3" key="1">
    <citation type="submission" date="2018-12" db="EMBL/GenBank/DDBJ databases">
        <title>Tengunoibacter tsumagoiensis gen. nov., sp. nov., Dictyobacter kobayashii sp. nov., D. alpinus sp. nov., and D. joshuensis sp. nov. and description of Dictyobacteraceae fam. nov. within the order Ktedonobacterales isolated from Tengu-no-mugimeshi.</title>
        <authorList>
            <person name="Wang C.M."/>
            <person name="Zheng Y."/>
            <person name="Sakai Y."/>
            <person name="Toyoda A."/>
            <person name="Minakuchi Y."/>
            <person name="Abe K."/>
            <person name="Yokota A."/>
            <person name="Yabe S."/>
        </authorList>
    </citation>
    <scope>NUCLEOTIDE SEQUENCE [LARGE SCALE GENOMIC DNA]</scope>
    <source>
        <strain evidence="3">Uno16</strain>
    </source>
</reference>
<dbReference type="Proteomes" id="UP000287171">
    <property type="component" value="Unassembled WGS sequence"/>
</dbReference>
<organism evidence="2 3">
    <name type="scientific">Dictyobacter alpinus</name>
    <dbReference type="NCBI Taxonomy" id="2014873"/>
    <lineage>
        <taxon>Bacteria</taxon>
        <taxon>Bacillati</taxon>
        <taxon>Chloroflexota</taxon>
        <taxon>Ktedonobacteria</taxon>
        <taxon>Ktedonobacterales</taxon>
        <taxon>Dictyobacteraceae</taxon>
        <taxon>Dictyobacter</taxon>
    </lineage>
</organism>
<sequence>MSGISPDQRDAHTGGNDSAARSPSRSERLTHFPNTLLKMSIPVQFIRRFNESDKGLLDKIEESIQED</sequence>
<evidence type="ECO:0000313" key="3">
    <source>
        <dbReference type="Proteomes" id="UP000287171"/>
    </source>
</evidence>
<protein>
    <submittedName>
        <fullName evidence="2">Uncharacterized protein</fullName>
    </submittedName>
</protein>
<dbReference type="EMBL" id="BIFT01000001">
    <property type="protein sequence ID" value="GCE28113.1"/>
    <property type="molecule type" value="Genomic_DNA"/>
</dbReference>
<comment type="caution">
    <text evidence="2">The sequence shown here is derived from an EMBL/GenBank/DDBJ whole genome shotgun (WGS) entry which is preliminary data.</text>
</comment>
<evidence type="ECO:0000256" key="1">
    <source>
        <dbReference type="SAM" id="MobiDB-lite"/>
    </source>
</evidence>
<keyword evidence="3" id="KW-1185">Reference proteome</keyword>